<feature type="compositionally biased region" description="Low complexity" evidence="8">
    <location>
        <begin position="229"/>
        <end position="245"/>
    </location>
</feature>
<feature type="domain" description="C2H2-type" evidence="9">
    <location>
        <begin position="490"/>
        <end position="519"/>
    </location>
</feature>
<feature type="domain" description="C2H2-type" evidence="9">
    <location>
        <begin position="461"/>
        <end position="488"/>
    </location>
</feature>
<keyword evidence="4 7" id="KW-0863">Zinc-finger</keyword>
<keyword evidence="2" id="KW-0479">Metal-binding</keyword>
<evidence type="ECO:0000313" key="10">
    <source>
        <dbReference type="Proteomes" id="UP000079169"/>
    </source>
</evidence>
<dbReference type="GeneID" id="103509844"/>
<evidence type="ECO:0000256" key="4">
    <source>
        <dbReference type="ARBA" id="ARBA00022771"/>
    </source>
</evidence>
<feature type="domain" description="C2H2-type" evidence="9">
    <location>
        <begin position="603"/>
        <end position="626"/>
    </location>
</feature>
<dbReference type="PROSITE" id="PS50157">
    <property type="entry name" value="ZINC_FINGER_C2H2_2"/>
    <property type="match status" value="14"/>
</dbReference>
<feature type="domain" description="C2H2-type" evidence="9">
    <location>
        <begin position="776"/>
        <end position="803"/>
    </location>
</feature>
<feature type="domain" description="C2H2-type" evidence="9">
    <location>
        <begin position="401"/>
        <end position="429"/>
    </location>
</feature>
<organism evidence="10 11">
    <name type="scientific">Diaphorina citri</name>
    <name type="common">Asian citrus psyllid</name>
    <dbReference type="NCBI Taxonomy" id="121845"/>
    <lineage>
        <taxon>Eukaryota</taxon>
        <taxon>Metazoa</taxon>
        <taxon>Ecdysozoa</taxon>
        <taxon>Arthropoda</taxon>
        <taxon>Hexapoda</taxon>
        <taxon>Insecta</taxon>
        <taxon>Pterygota</taxon>
        <taxon>Neoptera</taxon>
        <taxon>Paraneoptera</taxon>
        <taxon>Hemiptera</taxon>
        <taxon>Sternorrhyncha</taxon>
        <taxon>Psylloidea</taxon>
        <taxon>Psyllidae</taxon>
        <taxon>Diaphorininae</taxon>
        <taxon>Diaphorina</taxon>
    </lineage>
</organism>
<proteinExistence type="predicted"/>
<dbReference type="FunFam" id="3.30.160.60:FF:000145">
    <property type="entry name" value="Zinc finger protein 574"/>
    <property type="match status" value="2"/>
</dbReference>
<dbReference type="AlphaFoldDB" id="A0A3Q0IUC0"/>
<keyword evidence="6" id="KW-0539">Nucleus</keyword>
<reference evidence="11" key="1">
    <citation type="submission" date="2025-08" db="UniProtKB">
        <authorList>
            <consortium name="RefSeq"/>
        </authorList>
    </citation>
    <scope>IDENTIFICATION</scope>
</reference>
<evidence type="ECO:0000313" key="11">
    <source>
        <dbReference type="RefSeq" id="XP_026679866.1"/>
    </source>
</evidence>
<protein>
    <submittedName>
        <fullName evidence="11">Zinc finger protein 600-like</fullName>
    </submittedName>
</protein>
<evidence type="ECO:0000256" key="1">
    <source>
        <dbReference type="ARBA" id="ARBA00004123"/>
    </source>
</evidence>
<feature type="region of interest" description="Disordered" evidence="8">
    <location>
        <begin position="276"/>
        <end position="299"/>
    </location>
</feature>
<dbReference type="PROSITE" id="PS00028">
    <property type="entry name" value="ZINC_FINGER_C2H2_1"/>
    <property type="match status" value="15"/>
</dbReference>
<evidence type="ECO:0000256" key="5">
    <source>
        <dbReference type="ARBA" id="ARBA00022833"/>
    </source>
</evidence>
<evidence type="ECO:0000256" key="7">
    <source>
        <dbReference type="PROSITE-ProRule" id="PRU00042"/>
    </source>
</evidence>
<feature type="domain" description="C2H2-type" evidence="9">
    <location>
        <begin position="719"/>
        <end position="747"/>
    </location>
</feature>
<dbReference type="InterPro" id="IPR013087">
    <property type="entry name" value="Znf_C2H2_type"/>
</dbReference>
<sequence length="927" mass="107329">MEFKHDNLSIISKLQAIEDKISGNKLKTESLESKRKNKTFHKDYVTWISSDEEKDEDHRSKKPKKRKSKLADSDCADDSDYEPYYLQTNEFAPKIKRGRGRPKKLKLTGDKVQSLLSLSKVLSKAELRNQNHPRGKTVEPCDKIKRRRGRPRKIEVCGTESESHGSLDIEPEESAQGIFELSAEVETEDLLKEAELSSTALQALACVYQEDKREEGDDLGLGSRHPAATTPTSSTFTTPITSSNSKVHSMITRRNNPSLNKVNTTRYSAIKHHETTASEKQEVLGDKLESTPEVNSISNELGNNMKTVRSRARGGYRVTTPIKRKFQVTPAEWFTCGKCGTIFKFISTYRYHMDTECNTKAVLMVKQKEEKGYQCPQCPKQVATRTSLMVHLRLHSGERRFPCEYCSLSFYQKHHLKDHVNKIHLHPKTFSCNSCGQTWLGYTSWKQHVAACREKRRKETFPCKRCDERFSTRDELISHSSYHGGEERRYVCNHMQCTRRFHSASLLARHVSTHAIQYTCHMCGHMFTCKRRLTQHLARLHTGSLSYPCTQCPGKFYSAYELRQHVRQHTDERPFPCPVCQRTFRRKATMESHLMLHTGAKPYACTECDQKFNRNSKLKIHYNLAHCTGEMYECCHCARSLPCKSYLINICIVICVEGLESFTFSLRLFCLYFPQELISHSSYHGGEERRYVCNHMQCTRRFHSASLLARHVSTHAIQYTCHMCGHMFTCKRRLTQHLARLHTGSLSYPCTQCPGKFYSAYELRQHVRQHTDERPFPCPVCQRTFRRKATMESHLMLHTGAKPYACTECDQKFNRNSKLKIHYNLAHCTGEMYECCHCARSFPCKSYLIPHLRVHTGEKPYACNLCTVRYLRSYELVLHLKKCHREDARNPYAPAFVDVNTVAQVKQEYEELPVKVELNEFDLDVSR</sequence>
<dbReference type="PaxDb" id="121845-A0A3Q0IUC0"/>
<dbReference type="InterPro" id="IPR036236">
    <property type="entry name" value="Znf_C2H2_sf"/>
</dbReference>
<feature type="region of interest" description="Disordered" evidence="8">
    <location>
        <begin position="215"/>
        <end position="249"/>
    </location>
</feature>
<evidence type="ECO:0000256" key="8">
    <source>
        <dbReference type="SAM" id="MobiDB-lite"/>
    </source>
</evidence>
<dbReference type="Proteomes" id="UP000079169">
    <property type="component" value="Unplaced"/>
</dbReference>
<feature type="compositionally biased region" description="Basic and acidic residues" evidence="8">
    <location>
        <begin position="276"/>
        <end position="290"/>
    </location>
</feature>
<keyword evidence="5" id="KW-0862">Zinc</keyword>
<dbReference type="STRING" id="121845.A0A3Q0IUC0"/>
<comment type="subcellular location">
    <subcellularLocation>
        <location evidence="1">Nucleus</location>
    </subcellularLocation>
</comment>
<dbReference type="GO" id="GO:0040029">
    <property type="term" value="P:epigenetic regulation of gene expression"/>
    <property type="evidence" value="ECO:0007669"/>
    <property type="project" value="UniProtKB-ARBA"/>
</dbReference>
<dbReference type="InterPro" id="IPR017956">
    <property type="entry name" value="AT_hook_DNA-bd_motif"/>
</dbReference>
<keyword evidence="3" id="KW-0677">Repeat</keyword>
<feature type="domain" description="C2H2-type" evidence="9">
    <location>
        <begin position="373"/>
        <end position="400"/>
    </location>
</feature>
<dbReference type="GO" id="GO:0000785">
    <property type="term" value="C:chromatin"/>
    <property type="evidence" value="ECO:0007669"/>
    <property type="project" value="UniProtKB-ARBA"/>
</dbReference>
<dbReference type="PANTHER" id="PTHR24379">
    <property type="entry name" value="KRAB AND ZINC FINGER DOMAIN-CONTAINING"/>
    <property type="match status" value="1"/>
</dbReference>
<dbReference type="SMART" id="SM00355">
    <property type="entry name" value="ZnF_C2H2"/>
    <property type="match status" value="16"/>
</dbReference>
<feature type="domain" description="C2H2-type" evidence="9">
    <location>
        <begin position="833"/>
        <end position="860"/>
    </location>
</feature>
<dbReference type="KEGG" id="dci:103509844"/>
<dbReference type="SUPFAM" id="SSF57667">
    <property type="entry name" value="beta-beta-alpha zinc fingers"/>
    <property type="match status" value="9"/>
</dbReference>
<feature type="region of interest" description="Disordered" evidence="8">
    <location>
        <begin position="51"/>
        <end position="80"/>
    </location>
</feature>
<dbReference type="PANTHER" id="PTHR24379:SF121">
    <property type="entry name" value="C2H2-TYPE DOMAIN-CONTAINING PROTEIN"/>
    <property type="match status" value="1"/>
</dbReference>
<name>A0A3Q0IUC0_DIACI</name>
<dbReference type="Pfam" id="PF00096">
    <property type="entry name" value="zf-C2H2"/>
    <property type="match status" value="7"/>
</dbReference>
<dbReference type="Gene3D" id="3.30.160.60">
    <property type="entry name" value="Classic Zinc Finger"/>
    <property type="match status" value="13"/>
</dbReference>
<feature type="domain" description="C2H2-type" evidence="9">
    <location>
        <begin position="691"/>
        <end position="720"/>
    </location>
</feature>
<feature type="domain" description="C2H2-type" evidence="9">
    <location>
        <begin position="518"/>
        <end position="546"/>
    </location>
</feature>
<dbReference type="RefSeq" id="XP_026679866.1">
    <property type="nucleotide sequence ID" value="XM_026824065.1"/>
</dbReference>
<dbReference type="GO" id="GO:0003677">
    <property type="term" value="F:DNA binding"/>
    <property type="evidence" value="ECO:0007669"/>
    <property type="project" value="InterPro"/>
</dbReference>
<feature type="domain" description="C2H2-type" evidence="9">
    <location>
        <begin position="547"/>
        <end position="574"/>
    </location>
</feature>
<dbReference type="GO" id="GO:0008270">
    <property type="term" value="F:zinc ion binding"/>
    <property type="evidence" value="ECO:0007669"/>
    <property type="project" value="UniProtKB-KW"/>
</dbReference>
<evidence type="ECO:0000256" key="3">
    <source>
        <dbReference type="ARBA" id="ARBA00022737"/>
    </source>
</evidence>
<dbReference type="FunFam" id="3.30.160.60:FF:000690">
    <property type="entry name" value="Zinc finger protein 354C"/>
    <property type="match status" value="2"/>
</dbReference>
<gene>
    <name evidence="11" type="primary">LOC103509844</name>
</gene>
<dbReference type="GO" id="GO:0005634">
    <property type="term" value="C:nucleus"/>
    <property type="evidence" value="ECO:0007669"/>
    <property type="project" value="UniProtKB-SubCell"/>
</dbReference>
<evidence type="ECO:0000256" key="6">
    <source>
        <dbReference type="ARBA" id="ARBA00023242"/>
    </source>
</evidence>
<dbReference type="GO" id="GO:0003682">
    <property type="term" value="F:chromatin binding"/>
    <property type="evidence" value="ECO:0007669"/>
    <property type="project" value="UniProtKB-ARBA"/>
</dbReference>
<feature type="domain" description="C2H2-type" evidence="9">
    <location>
        <begin position="748"/>
        <end position="775"/>
    </location>
</feature>
<feature type="domain" description="C2H2-type" evidence="9">
    <location>
        <begin position="575"/>
        <end position="602"/>
    </location>
</feature>
<dbReference type="SMART" id="SM00384">
    <property type="entry name" value="AT_hook"/>
    <property type="match status" value="2"/>
</dbReference>
<evidence type="ECO:0000256" key="2">
    <source>
        <dbReference type="ARBA" id="ARBA00022723"/>
    </source>
</evidence>
<accession>A0A3Q0IUC0</accession>
<feature type="domain" description="C2H2-type" evidence="9">
    <location>
        <begin position="804"/>
        <end position="827"/>
    </location>
</feature>
<keyword evidence="10" id="KW-1185">Reference proteome</keyword>
<evidence type="ECO:0000259" key="9">
    <source>
        <dbReference type="PROSITE" id="PS50157"/>
    </source>
</evidence>